<organism evidence="2 3">
    <name type="scientific">Longibacter salinarum</name>
    <dbReference type="NCBI Taxonomy" id="1850348"/>
    <lineage>
        <taxon>Bacteria</taxon>
        <taxon>Pseudomonadati</taxon>
        <taxon>Rhodothermota</taxon>
        <taxon>Rhodothermia</taxon>
        <taxon>Rhodothermales</taxon>
        <taxon>Salisaetaceae</taxon>
        <taxon>Longibacter</taxon>
    </lineage>
</organism>
<dbReference type="Gene3D" id="3.40.33.10">
    <property type="entry name" value="CAP"/>
    <property type="match status" value="1"/>
</dbReference>
<accession>A0A2A8D2G9</accession>
<comment type="caution">
    <text evidence="2">The sequence shown here is derived from an EMBL/GenBank/DDBJ whole genome shotgun (WGS) entry which is preliminary data.</text>
</comment>
<protein>
    <recommendedName>
        <fullName evidence="1">SCP domain-containing protein</fullName>
    </recommendedName>
</protein>
<dbReference type="RefSeq" id="WP_098074025.1">
    <property type="nucleotide sequence ID" value="NZ_PDEQ01000001.1"/>
</dbReference>
<name>A0A2A8D2G9_9BACT</name>
<gene>
    <name evidence="2" type="ORF">CRI94_02220</name>
</gene>
<dbReference type="PANTHER" id="PTHR31157:SF1">
    <property type="entry name" value="SCP DOMAIN-CONTAINING PROTEIN"/>
    <property type="match status" value="1"/>
</dbReference>
<reference evidence="2 3" key="1">
    <citation type="submission" date="2017-10" db="EMBL/GenBank/DDBJ databases">
        <title>Draft genome of Longibacter Salinarum.</title>
        <authorList>
            <person name="Goh K.M."/>
            <person name="Shamsir M.S."/>
            <person name="Lim S.W."/>
        </authorList>
    </citation>
    <scope>NUCLEOTIDE SEQUENCE [LARGE SCALE GENOMIC DNA]</scope>
    <source>
        <strain evidence="2 3">KCTC 52045</strain>
    </source>
</reference>
<dbReference type="SUPFAM" id="SSF55797">
    <property type="entry name" value="PR-1-like"/>
    <property type="match status" value="1"/>
</dbReference>
<keyword evidence="3" id="KW-1185">Reference proteome</keyword>
<dbReference type="PANTHER" id="PTHR31157">
    <property type="entry name" value="SCP DOMAIN-CONTAINING PROTEIN"/>
    <property type="match status" value="1"/>
</dbReference>
<dbReference type="Pfam" id="PF00188">
    <property type="entry name" value="CAP"/>
    <property type="match status" value="1"/>
</dbReference>
<evidence type="ECO:0000259" key="1">
    <source>
        <dbReference type="Pfam" id="PF00188"/>
    </source>
</evidence>
<sequence>MDTLTSPAERLLRGILAFPVVFLLAGLFAVASSGQTPSAPTSTESSRPVIDVERVQNMVHAQINDVRAERGLSPLEYNRSLDPLARVHSEDMARRDFFGHTNPDGDGVNERARQLGLTCTLQLDEQRTAHGFGENLYTGTLYRGYRDIFEGDTMVRREYDWKDESSIARGIVNGWMNSPGHRANILDSRYETEALSTAIDDDTFYVTQIFC</sequence>
<feature type="domain" description="SCP" evidence="1">
    <location>
        <begin position="62"/>
        <end position="210"/>
    </location>
</feature>
<dbReference type="EMBL" id="PDEQ01000001">
    <property type="protein sequence ID" value="PEN15126.1"/>
    <property type="molecule type" value="Genomic_DNA"/>
</dbReference>
<dbReference type="CDD" id="cd05379">
    <property type="entry name" value="CAP_bacterial"/>
    <property type="match status" value="1"/>
</dbReference>
<dbReference type="Proteomes" id="UP000220102">
    <property type="component" value="Unassembled WGS sequence"/>
</dbReference>
<dbReference type="InterPro" id="IPR035940">
    <property type="entry name" value="CAP_sf"/>
</dbReference>
<dbReference type="InterPro" id="IPR014044">
    <property type="entry name" value="CAP_dom"/>
</dbReference>
<evidence type="ECO:0000313" key="3">
    <source>
        <dbReference type="Proteomes" id="UP000220102"/>
    </source>
</evidence>
<dbReference type="AlphaFoldDB" id="A0A2A8D2G9"/>
<evidence type="ECO:0000313" key="2">
    <source>
        <dbReference type="EMBL" id="PEN15126.1"/>
    </source>
</evidence>
<dbReference type="OrthoDB" id="982527at2"/>
<proteinExistence type="predicted"/>